<evidence type="ECO:0008006" key="4">
    <source>
        <dbReference type="Google" id="ProtNLM"/>
    </source>
</evidence>
<evidence type="ECO:0000256" key="1">
    <source>
        <dbReference type="SAM" id="MobiDB-lite"/>
    </source>
</evidence>
<protein>
    <recommendedName>
        <fullName evidence="4">Lipoprotein</fullName>
    </recommendedName>
</protein>
<feature type="compositionally biased region" description="Low complexity" evidence="1">
    <location>
        <begin position="82"/>
        <end position="101"/>
    </location>
</feature>
<organism evidence="2 3">
    <name type="scientific">Cognatilysobacter xinjiangensis</name>
    <dbReference type="NCBI Taxonomy" id="546892"/>
    <lineage>
        <taxon>Bacteria</taxon>
        <taxon>Pseudomonadati</taxon>
        <taxon>Pseudomonadota</taxon>
        <taxon>Gammaproteobacteria</taxon>
        <taxon>Lysobacterales</taxon>
        <taxon>Lysobacteraceae</taxon>
        <taxon>Cognatilysobacter</taxon>
    </lineage>
</organism>
<sequence length="218" mass="21207">MRAGASIALALVLAGCNRERAAAADAVPPAVSDGTPSSSLPTPEAAPGASVTGMPTQPPPPPTEPAIAAEETAPVDGSGNGADADVASAVPDADASGLPAPVDTMAPAPAAAVDVAGASGLVSQYMSALGAGALLRAQGLWATTPNDSMVVELARSEGASVGVGMASADATGRVSVPVEIRAHGADGSERHVLASYALQRSQMGAWRILSATVRDAGP</sequence>
<dbReference type="Proteomes" id="UP000643403">
    <property type="component" value="Unassembled WGS sequence"/>
</dbReference>
<reference evidence="3" key="1">
    <citation type="journal article" date="2019" name="Int. J. Syst. Evol. Microbiol.">
        <title>The Global Catalogue of Microorganisms (GCM) 10K type strain sequencing project: providing services to taxonomists for standard genome sequencing and annotation.</title>
        <authorList>
            <consortium name="The Broad Institute Genomics Platform"/>
            <consortium name="The Broad Institute Genome Sequencing Center for Infectious Disease"/>
            <person name="Wu L."/>
            <person name="Ma J."/>
        </authorList>
    </citation>
    <scope>NUCLEOTIDE SEQUENCE [LARGE SCALE GENOMIC DNA]</scope>
    <source>
        <strain evidence="3">KCTC 22558</strain>
    </source>
</reference>
<keyword evidence="3" id="KW-1185">Reference proteome</keyword>
<comment type="caution">
    <text evidence="2">The sequence shown here is derived from an EMBL/GenBank/DDBJ whole genome shotgun (WGS) entry which is preliminary data.</text>
</comment>
<gene>
    <name evidence="2" type="ORF">GCM10008101_04140</name>
</gene>
<dbReference type="PROSITE" id="PS51257">
    <property type="entry name" value="PROKAR_LIPOPROTEIN"/>
    <property type="match status" value="1"/>
</dbReference>
<dbReference type="EMBL" id="BMXY01000001">
    <property type="protein sequence ID" value="GGZ54145.1"/>
    <property type="molecule type" value="Genomic_DNA"/>
</dbReference>
<name>A0ABQ3BVT5_9GAMM</name>
<accession>A0ABQ3BVT5</accession>
<proteinExistence type="predicted"/>
<evidence type="ECO:0000313" key="3">
    <source>
        <dbReference type="Proteomes" id="UP000643403"/>
    </source>
</evidence>
<feature type="region of interest" description="Disordered" evidence="1">
    <location>
        <begin position="21"/>
        <end position="101"/>
    </location>
</feature>
<feature type="compositionally biased region" description="Low complexity" evidence="1">
    <location>
        <begin position="65"/>
        <end position="74"/>
    </location>
</feature>
<dbReference type="RefSeq" id="WP_189446669.1">
    <property type="nucleotide sequence ID" value="NZ_BMXY01000001.1"/>
</dbReference>
<evidence type="ECO:0000313" key="2">
    <source>
        <dbReference type="EMBL" id="GGZ54145.1"/>
    </source>
</evidence>